<dbReference type="PANTHER" id="PTHR32309">
    <property type="entry name" value="TYROSINE-PROTEIN KINASE"/>
    <property type="match status" value="1"/>
</dbReference>
<evidence type="ECO:0000259" key="7">
    <source>
        <dbReference type="Pfam" id="PF02706"/>
    </source>
</evidence>
<evidence type="ECO:0000313" key="9">
    <source>
        <dbReference type="EMBL" id="NVO98938.1"/>
    </source>
</evidence>
<sequence>MNSNSYRDVNVSDGGDLREVLNLIWSGKKEIAITTIILTLVALIYSFYAKQWWSSTAYITETNYQTFSPVRIEVSNLAAVLGDKKDPELEKMLSPSHALNLFINEFDSYDNKVSFIESNNLVKNIFIKDKIEHTQKNIEEWTKYINVKKIDNAKQQYKLSFLANTSKDSYKLLTDYISYIQGISNQEITHTIKSIITNYTVDYNSKIELAKNNVVNKINLEKEKTQYALMIAKAADVRKPISELNSNNQMFPIDIGISGLTEQEKVLGNIKNYAVFDPNLKLMLNALDLLKKIKITNNNLELIKYNKKPSEPVNREAPKRSLIVILGIFLGFVFGSTFVIFRKK</sequence>
<dbReference type="Proteomes" id="UP000533429">
    <property type="component" value="Unassembled WGS sequence"/>
</dbReference>
<feature type="transmembrane region" description="Helical" evidence="6">
    <location>
        <begin position="322"/>
        <end position="341"/>
    </location>
</feature>
<dbReference type="EMBL" id="JABXOR010000112">
    <property type="protein sequence ID" value="NVO98938.1"/>
    <property type="molecule type" value="Genomic_DNA"/>
</dbReference>
<dbReference type="AlphaFoldDB" id="A0A850QU67"/>
<evidence type="ECO:0000313" key="10">
    <source>
        <dbReference type="Proteomes" id="UP000533429"/>
    </source>
</evidence>
<dbReference type="Gene3D" id="3.30.1890.10">
    <property type="entry name" value="FepE-like"/>
    <property type="match status" value="1"/>
</dbReference>
<keyword evidence="5 6" id="KW-0472">Membrane</keyword>
<dbReference type="Pfam" id="PF02706">
    <property type="entry name" value="Wzz"/>
    <property type="match status" value="1"/>
</dbReference>
<dbReference type="GO" id="GO:0004713">
    <property type="term" value="F:protein tyrosine kinase activity"/>
    <property type="evidence" value="ECO:0007669"/>
    <property type="project" value="TreeGrafter"/>
</dbReference>
<dbReference type="SUPFAM" id="SSF160355">
    <property type="entry name" value="Bacterial polysaccharide co-polymerase-like"/>
    <property type="match status" value="1"/>
</dbReference>
<dbReference type="InterPro" id="IPR050445">
    <property type="entry name" value="Bact_polysacc_biosynth/exp"/>
</dbReference>
<dbReference type="Pfam" id="PF13807">
    <property type="entry name" value="GNVR"/>
    <property type="match status" value="1"/>
</dbReference>
<keyword evidence="3 6" id="KW-0812">Transmembrane</keyword>
<dbReference type="PANTHER" id="PTHR32309:SF13">
    <property type="entry name" value="FERRIC ENTEROBACTIN TRANSPORT PROTEIN FEPE"/>
    <property type="match status" value="1"/>
</dbReference>
<evidence type="ECO:0000259" key="8">
    <source>
        <dbReference type="Pfam" id="PF13807"/>
    </source>
</evidence>
<organism evidence="9 10">
    <name type="scientific">Photobacterium damselae subsp. damselae</name>
    <name type="common">Listonella damsela</name>
    <dbReference type="NCBI Taxonomy" id="85581"/>
    <lineage>
        <taxon>Bacteria</taxon>
        <taxon>Pseudomonadati</taxon>
        <taxon>Pseudomonadota</taxon>
        <taxon>Gammaproteobacteria</taxon>
        <taxon>Vibrionales</taxon>
        <taxon>Vibrionaceae</taxon>
        <taxon>Photobacterium</taxon>
    </lineage>
</organism>
<proteinExistence type="predicted"/>
<evidence type="ECO:0000256" key="5">
    <source>
        <dbReference type="ARBA" id="ARBA00023136"/>
    </source>
</evidence>
<comment type="subcellular location">
    <subcellularLocation>
        <location evidence="1">Cell membrane</location>
        <topology evidence="1">Multi-pass membrane protein</topology>
    </subcellularLocation>
</comment>
<dbReference type="Gene3D" id="1.10.287.210">
    <property type="match status" value="1"/>
</dbReference>
<comment type="caution">
    <text evidence="9">The sequence shown here is derived from an EMBL/GenBank/DDBJ whole genome shotgun (WGS) entry which is preliminary data.</text>
</comment>
<evidence type="ECO:0000256" key="2">
    <source>
        <dbReference type="ARBA" id="ARBA00022475"/>
    </source>
</evidence>
<evidence type="ECO:0000256" key="1">
    <source>
        <dbReference type="ARBA" id="ARBA00004651"/>
    </source>
</evidence>
<keyword evidence="2" id="KW-1003">Cell membrane</keyword>
<feature type="transmembrane region" description="Helical" evidence="6">
    <location>
        <begin position="31"/>
        <end position="48"/>
    </location>
</feature>
<accession>A0A850QU67</accession>
<gene>
    <name evidence="9" type="ORF">HWA77_01795</name>
</gene>
<protein>
    <submittedName>
        <fullName evidence="9">Uncharacterized protein</fullName>
    </submittedName>
</protein>
<evidence type="ECO:0000256" key="4">
    <source>
        <dbReference type="ARBA" id="ARBA00022989"/>
    </source>
</evidence>
<dbReference type="InterPro" id="IPR003856">
    <property type="entry name" value="LPS_length_determ_N"/>
</dbReference>
<name>A0A850QU67_PHODD</name>
<keyword evidence="4 6" id="KW-1133">Transmembrane helix</keyword>
<feature type="domain" description="Polysaccharide chain length determinant N-terminal" evidence="7">
    <location>
        <begin position="16"/>
        <end position="77"/>
    </location>
</feature>
<reference evidence="9 10" key="1">
    <citation type="submission" date="2020-06" db="EMBL/GenBank/DDBJ databases">
        <title>Photobacterium damselae subsp. damselae comparative genomics.</title>
        <authorList>
            <person name="Osorio C.R."/>
        </authorList>
    </citation>
    <scope>NUCLEOTIDE SEQUENCE [LARGE SCALE GENOMIC DNA]</scope>
    <source>
        <strain evidence="9 10">TW250/03</strain>
    </source>
</reference>
<dbReference type="InterPro" id="IPR032807">
    <property type="entry name" value="GNVR"/>
</dbReference>
<evidence type="ECO:0000256" key="6">
    <source>
        <dbReference type="SAM" id="Phobius"/>
    </source>
</evidence>
<dbReference type="GO" id="GO:0005886">
    <property type="term" value="C:plasma membrane"/>
    <property type="evidence" value="ECO:0007669"/>
    <property type="project" value="UniProtKB-SubCell"/>
</dbReference>
<evidence type="ECO:0000256" key="3">
    <source>
        <dbReference type="ARBA" id="ARBA00022692"/>
    </source>
</evidence>
<feature type="domain" description="Tyrosine-protein kinase G-rich" evidence="8">
    <location>
        <begin position="284"/>
        <end position="343"/>
    </location>
</feature>